<gene>
    <name evidence="1" type="ORF">QFC21_005305</name>
</gene>
<keyword evidence="2" id="KW-1185">Reference proteome</keyword>
<accession>A0ACC2VA39</accession>
<comment type="caution">
    <text evidence="1">The sequence shown here is derived from an EMBL/GenBank/DDBJ whole genome shotgun (WGS) entry which is preliminary data.</text>
</comment>
<dbReference type="Proteomes" id="UP001227268">
    <property type="component" value="Unassembled WGS sequence"/>
</dbReference>
<sequence length="448" mass="48884">MFDPFSELKSSYQAVRKNSAANDVYNRLHSIVKDIEFVRRVSKEWYDDQLLVIRDESALRCLVLQAVGERYVPSTPLPPRPNHLTGQSSASEYAYFKSTDGHMGQWEFSLRRANLHLIEFANKNGGFIIVDSTRRGKRMPDALSKTIPIWCAVINRAIAKRRSTHAANPSPQNQEQEWDSNLYCPPNIVSPTEKSQIEAKIDGWADQLLASSLTLPEPIAPLRPFFIHPAISHPPSLPLQQSRPAASASGASTPPPFLPIVCLSASTFIAHGGPETMRSRTGLGFEYIQGSGDDEDLWAQDFSGVVNQLKVSAGDTATPLNSAHLATLTEVPEASNLFLGVTNSSPLTGSLTIQLTRQTQQELADPPSASTNHLFFRIPKSKKGEIQFVTDVLPACVEAATKAFSSSAPRIAVVDDDGKDVSVGVMIALSWILLGNDGCIRQGPAPMD</sequence>
<evidence type="ECO:0000313" key="2">
    <source>
        <dbReference type="Proteomes" id="UP001227268"/>
    </source>
</evidence>
<proteinExistence type="predicted"/>
<reference evidence="1" key="1">
    <citation type="submission" date="2023-04" db="EMBL/GenBank/DDBJ databases">
        <title>Draft Genome sequencing of Naganishia species isolated from polar environments using Oxford Nanopore Technology.</title>
        <authorList>
            <person name="Leo P."/>
            <person name="Venkateswaran K."/>
        </authorList>
    </citation>
    <scope>NUCLEOTIDE SEQUENCE</scope>
    <source>
        <strain evidence="1">MNA-CCFEE 5423</strain>
    </source>
</reference>
<protein>
    <submittedName>
        <fullName evidence="1">Uncharacterized protein</fullName>
    </submittedName>
</protein>
<organism evidence="1 2">
    <name type="scientific">Naganishia friedmannii</name>
    <dbReference type="NCBI Taxonomy" id="89922"/>
    <lineage>
        <taxon>Eukaryota</taxon>
        <taxon>Fungi</taxon>
        <taxon>Dikarya</taxon>
        <taxon>Basidiomycota</taxon>
        <taxon>Agaricomycotina</taxon>
        <taxon>Tremellomycetes</taxon>
        <taxon>Filobasidiales</taxon>
        <taxon>Filobasidiaceae</taxon>
        <taxon>Naganishia</taxon>
    </lineage>
</organism>
<evidence type="ECO:0000313" key="1">
    <source>
        <dbReference type="EMBL" id="KAJ9095943.1"/>
    </source>
</evidence>
<name>A0ACC2VA39_9TREE</name>
<dbReference type="EMBL" id="JASBWT010000020">
    <property type="protein sequence ID" value="KAJ9095943.1"/>
    <property type="molecule type" value="Genomic_DNA"/>
</dbReference>